<feature type="compositionally biased region" description="Basic and acidic residues" evidence="1">
    <location>
        <begin position="106"/>
        <end position="115"/>
    </location>
</feature>
<reference evidence="2 3" key="1">
    <citation type="journal article" date="2019" name="Nat. Ecol. Evol.">
        <title>Megaphylogeny resolves global patterns of mushroom evolution.</title>
        <authorList>
            <person name="Varga T."/>
            <person name="Krizsan K."/>
            <person name="Foldi C."/>
            <person name="Dima B."/>
            <person name="Sanchez-Garcia M."/>
            <person name="Sanchez-Ramirez S."/>
            <person name="Szollosi G.J."/>
            <person name="Szarkandi J.G."/>
            <person name="Papp V."/>
            <person name="Albert L."/>
            <person name="Andreopoulos W."/>
            <person name="Angelini C."/>
            <person name="Antonin V."/>
            <person name="Barry K.W."/>
            <person name="Bougher N.L."/>
            <person name="Buchanan P."/>
            <person name="Buyck B."/>
            <person name="Bense V."/>
            <person name="Catcheside P."/>
            <person name="Chovatia M."/>
            <person name="Cooper J."/>
            <person name="Damon W."/>
            <person name="Desjardin D."/>
            <person name="Finy P."/>
            <person name="Geml J."/>
            <person name="Haridas S."/>
            <person name="Hughes K."/>
            <person name="Justo A."/>
            <person name="Karasinski D."/>
            <person name="Kautmanova I."/>
            <person name="Kiss B."/>
            <person name="Kocsube S."/>
            <person name="Kotiranta H."/>
            <person name="LaButti K.M."/>
            <person name="Lechner B.E."/>
            <person name="Liimatainen K."/>
            <person name="Lipzen A."/>
            <person name="Lukacs Z."/>
            <person name="Mihaltcheva S."/>
            <person name="Morgado L.N."/>
            <person name="Niskanen T."/>
            <person name="Noordeloos M.E."/>
            <person name="Ohm R.A."/>
            <person name="Ortiz-Santana B."/>
            <person name="Ovrebo C."/>
            <person name="Racz N."/>
            <person name="Riley R."/>
            <person name="Savchenko A."/>
            <person name="Shiryaev A."/>
            <person name="Soop K."/>
            <person name="Spirin V."/>
            <person name="Szebenyi C."/>
            <person name="Tomsovsky M."/>
            <person name="Tulloss R.E."/>
            <person name="Uehling J."/>
            <person name="Grigoriev I.V."/>
            <person name="Vagvolgyi C."/>
            <person name="Papp T."/>
            <person name="Martin F.M."/>
            <person name="Miettinen O."/>
            <person name="Hibbett D.S."/>
            <person name="Nagy L.G."/>
        </authorList>
    </citation>
    <scope>NUCLEOTIDE SEQUENCE [LARGE SCALE GENOMIC DNA]</scope>
    <source>
        <strain evidence="2 3">CBS 962.96</strain>
    </source>
</reference>
<organism evidence="2 3">
    <name type="scientific">Dendrothele bispora (strain CBS 962.96)</name>
    <dbReference type="NCBI Taxonomy" id="1314807"/>
    <lineage>
        <taxon>Eukaryota</taxon>
        <taxon>Fungi</taxon>
        <taxon>Dikarya</taxon>
        <taxon>Basidiomycota</taxon>
        <taxon>Agaricomycotina</taxon>
        <taxon>Agaricomycetes</taxon>
        <taxon>Agaricomycetidae</taxon>
        <taxon>Agaricales</taxon>
        <taxon>Agaricales incertae sedis</taxon>
        <taxon>Dendrothele</taxon>
    </lineage>
</organism>
<feature type="region of interest" description="Disordered" evidence="1">
    <location>
        <begin position="63"/>
        <end position="209"/>
    </location>
</feature>
<feature type="region of interest" description="Disordered" evidence="1">
    <location>
        <begin position="1"/>
        <end position="37"/>
    </location>
</feature>
<proteinExistence type="predicted"/>
<gene>
    <name evidence="2" type="ORF">K435DRAFT_879440</name>
</gene>
<dbReference type="EMBL" id="ML181023">
    <property type="protein sequence ID" value="THU76278.1"/>
    <property type="molecule type" value="Genomic_DNA"/>
</dbReference>
<feature type="region of interest" description="Disordered" evidence="1">
    <location>
        <begin position="310"/>
        <end position="413"/>
    </location>
</feature>
<evidence type="ECO:0000313" key="2">
    <source>
        <dbReference type="EMBL" id="THU76278.1"/>
    </source>
</evidence>
<protein>
    <submittedName>
        <fullName evidence="2">Uncharacterized protein</fullName>
    </submittedName>
</protein>
<feature type="compositionally biased region" description="Acidic residues" evidence="1">
    <location>
        <begin position="354"/>
        <end position="363"/>
    </location>
</feature>
<name>A0A4S8KM44_DENBC</name>
<feature type="compositionally biased region" description="Polar residues" evidence="1">
    <location>
        <begin position="74"/>
        <end position="90"/>
    </location>
</feature>
<keyword evidence="3" id="KW-1185">Reference proteome</keyword>
<sequence length="413" mass="46611">MPTPFQDTTNQPEKRRPGWPRKDDSGRNQATAGSTDMAAVLARLQQLEAAAASRDSENALLRAELAAARHTPAQEPTGQGIRDSSTGNRNTSRDGNRHVPATDLFNDNHDDHDDPPTSSAQRRHAEDSNDATSARANKRQRLQRLADERHANSGHTMSSTGGSQEPVAHRHDRADSISGRTNTATSVSEKNEVRVPKPKGQAGKDYSLSSKMGLSKSKKALIQYNTLLRNMRDAVSESRIPWQNEWANIPAADKAMLFAMRERDPFLKRFENDWASEAMVRQYLKNKCKRNYQQGTLQVAEKYEYLKDNSAKRDQTKTRKRKAIQERKERKRQEREAKKKAQQNRRRLRRVMQFEEEEGEPEFVEGSSRDGDQSGGQDDIVPEEVSEEPVKEPQCEEEDDNGAGMQGDGSSEE</sequence>
<dbReference type="Proteomes" id="UP000297245">
    <property type="component" value="Unassembled WGS sequence"/>
</dbReference>
<dbReference type="OrthoDB" id="2755069at2759"/>
<evidence type="ECO:0000256" key="1">
    <source>
        <dbReference type="SAM" id="MobiDB-lite"/>
    </source>
</evidence>
<feature type="compositionally biased region" description="Polar residues" evidence="1">
    <location>
        <begin position="153"/>
        <end position="163"/>
    </location>
</feature>
<dbReference type="AlphaFoldDB" id="A0A4S8KM44"/>
<accession>A0A4S8KM44</accession>
<feature type="compositionally biased region" description="Polar residues" evidence="1">
    <location>
        <begin position="178"/>
        <end position="188"/>
    </location>
</feature>
<feature type="compositionally biased region" description="Polar residues" evidence="1">
    <location>
        <begin position="1"/>
        <end position="11"/>
    </location>
</feature>
<evidence type="ECO:0000313" key="3">
    <source>
        <dbReference type="Proteomes" id="UP000297245"/>
    </source>
</evidence>
<feature type="compositionally biased region" description="Basic and acidic residues" evidence="1">
    <location>
        <begin position="310"/>
        <end position="339"/>
    </location>
</feature>
<feature type="compositionally biased region" description="Basic and acidic residues" evidence="1">
    <location>
        <begin position="12"/>
        <end position="26"/>
    </location>
</feature>
<feature type="compositionally biased region" description="Basic residues" evidence="1">
    <location>
        <begin position="340"/>
        <end position="350"/>
    </location>
</feature>